<dbReference type="Proteomes" id="UP000178086">
    <property type="component" value="Unassembled WGS sequence"/>
</dbReference>
<evidence type="ECO:0000313" key="3">
    <source>
        <dbReference type="Proteomes" id="UP000178086"/>
    </source>
</evidence>
<dbReference type="InterPro" id="IPR021354">
    <property type="entry name" value="DUF2975"/>
</dbReference>
<keyword evidence="1" id="KW-0812">Transmembrane</keyword>
<keyword evidence="1" id="KW-1133">Transmembrane helix</keyword>
<feature type="transmembrane region" description="Helical" evidence="1">
    <location>
        <begin position="7"/>
        <end position="27"/>
    </location>
</feature>
<accession>A0A1F2UID2</accession>
<feature type="transmembrane region" description="Helical" evidence="1">
    <location>
        <begin position="89"/>
        <end position="109"/>
    </location>
</feature>
<evidence type="ECO:0008006" key="4">
    <source>
        <dbReference type="Google" id="ProtNLM"/>
    </source>
</evidence>
<feature type="transmembrane region" description="Helical" evidence="1">
    <location>
        <begin position="121"/>
        <end position="140"/>
    </location>
</feature>
<organism evidence="2 3">
    <name type="scientific">Candidatus Aquicultor primus</name>
    <dbReference type="NCBI Taxonomy" id="1797195"/>
    <lineage>
        <taxon>Bacteria</taxon>
        <taxon>Bacillati</taxon>
        <taxon>Actinomycetota</taxon>
        <taxon>Candidatus Aquicultoria</taxon>
        <taxon>Candidatus Aquicultorales</taxon>
        <taxon>Candidatus Aquicultoraceae</taxon>
        <taxon>Candidatus Aquicultor</taxon>
    </lineage>
</organism>
<evidence type="ECO:0000256" key="1">
    <source>
        <dbReference type="SAM" id="Phobius"/>
    </source>
</evidence>
<keyword evidence="1" id="KW-0472">Membrane</keyword>
<dbReference type="Pfam" id="PF11188">
    <property type="entry name" value="DUF2975"/>
    <property type="match status" value="1"/>
</dbReference>
<evidence type="ECO:0000313" key="2">
    <source>
        <dbReference type="EMBL" id="OFW32790.1"/>
    </source>
</evidence>
<name>A0A1F2UID2_9ACTN</name>
<dbReference type="EMBL" id="MELI01000085">
    <property type="protein sequence ID" value="OFW32790.1"/>
    <property type="molecule type" value="Genomic_DNA"/>
</dbReference>
<reference evidence="2 3" key="1">
    <citation type="journal article" date="2016" name="Nat. Commun.">
        <title>Thousands of microbial genomes shed light on interconnected biogeochemical processes in an aquifer system.</title>
        <authorList>
            <person name="Anantharaman K."/>
            <person name="Brown C.T."/>
            <person name="Hug L.A."/>
            <person name="Sharon I."/>
            <person name="Castelle C.J."/>
            <person name="Probst A.J."/>
            <person name="Thomas B.C."/>
            <person name="Singh A."/>
            <person name="Wilkins M.J."/>
            <person name="Karaoz U."/>
            <person name="Brodie E.L."/>
            <person name="Williams K.H."/>
            <person name="Hubbard S.S."/>
            <person name="Banfield J.F."/>
        </authorList>
    </citation>
    <scope>NUCLEOTIDE SEQUENCE [LARGE SCALE GENOMIC DNA]</scope>
</reference>
<sequence>MKQGSTLFLKIVISLIGIVTLAGLIWFPQTEGRAANLDLFSIYKDPLIIYGFIASIPFFVALYHGFKLLSYVDKNKVFSQSAVQAVRNIKYCAITLSGSIVLGILYIRLFANGEDSAGPTAVGMFTTFASIVIATAAAVFEKVLQNAVDIKSENDLTV</sequence>
<dbReference type="AlphaFoldDB" id="A0A1F2UID2"/>
<protein>
    <recommendedName>
        <fullName evidence="4">DUF2975 domain-containing protein</fullName>
    </recommendedName>
</protein>
<comment type="caution">
    <text evidence="2">The sequence shown here is derived from an EMBL/GenBank/DDBJ whole genome shotgun (WGS) entry which is preliminary data.</text>
</comment>
<feature type="transmembrane region" description="Helical" evidence="1">
    <location>
        <begin position="47"/>
        <end position="69"/>
    </location>
</feature>
<proteinExistence type="predicted"/>
<gene>
    <name evidence="2" type="ORF">A2074_04595</name>
</gene>